<comment type="caution">
    <text evidence="1">The sequence shown here is derived from an EMBL/GenBank/DDBJ whole genome shotgun (WGS) entry which is preliminary data.</text>
</comment>
<organism evidence="1 2">
    <name type="scientific">Microcoleus asticus IPMA8</name>
    <dbReference type="NCBI Taxonomy" id="2563858"/>
    <lineage>
        <taxon>Bacteria</taxon>
        <taxon>Bacillati</taxon>
        <taxon>Cyanobacteriota</taxon>
        <taxon>Cyanophyceae</taxon>
        <taxon>Oscillatoriophycideae</taxon>
        <taxon>Oscillatoriales</taxon>
        <taxon>Microcoleaceae</taxon>
        <taxon>Microcoleus</taxon>
        <taxon>Microcoleus asticus</taxon>
    </lineage>
</organism>
<keyword evidence="2" id="KW-1185">Reference proteome</keyword>
<evidence type="ECO:0000313" key="2">
    <source>
        <dbReference type="Proteomes" id="UP000702425"/>
    </source>
</evidence>
<proteinExistence type="predicted"/>
<accession>A0ABX2D355</accession>
<dbReference type="Proteomes" id="UP000702425">
    <property type="component" value="Unassembled WGS sequence"/>
</dbReference>
<gene>
    <name evidence="1" type="ORF">E5S67_04046</name>
</gene>
<sequence>MSRLIRTYAVYTINRSIYRSIAEFYLTARHTQDQGLKDELDCWWCYGQLPCQDRDRAQSA</sequence>
<name>A0ABX2D355_9CYAN</name>
<evidence type="ECO:0000313" key="1">
    <source>
        <dbReference type="EMBL" id="NQE36283.1"/>
    </source>
</evidence>
<protein>
    <submittedName>
        <fullName evidence="1">Uncharacterized protein</fullName>
    </submittedName>
</protein>
<dbReference type="EMBL" id="SRRZ01000080">
    <property type="protein sequence ID" value="NQE36283.1"/>
    <property type="molecule type" value="Genomic_DNA"/>
</dbReference>
<reference evidence="1 2" key="1">
    <citation type="journal article" date="2020" name="Sci. Rep.">
        <title>A novel cyanobacterial geosmin producer, revising GeoA distribution and dispersion patterns in Bacteria.</title>
        <authorList>
            <person name="Churro C."/>
            <person name="Semedo-Aguiar A.P."/>
            <person name="Silva A.D."/>
            <person name="Pereira-Leal J.B."/>
            <person name="Leite R.B."/>
        </authorList>
    </citation>
    <scope>NUCLEOTIDE SEQUENCE [LARGE SCALE GENOMIC DNA]</scope>
    <source>
        <strain evidence="1 2">IPMA8</strain>
    </source>
</reference>